<dbReference type="EC" id="3.-.-.-" evidence="5"/>
<organism evidence="5 6">
    <name type="scientific">Psychracetigena formicireducens</name>
    <dbReference type="NCBI Taxonomy" id="2986056"/>
    <lineage>
        <taxon>Bacteria</taxon>
        <taxon>Bacillati</taxon>
        <taxon>Candidatus Lithacetigenota</taxon>
        <taxon>Candidatus Psychracetigena</taxon>
    </lineage>
</organism>
<keyword evidence="2 3" id="KW-0378">Hydrolase</keyword>
<comment type="similarity">
    <text evidence="3">Belongs to the Nudix hydrolase family.</text>
</comment>
<dbReference type="SUPFAM" id="SSF55811">
    <property type="entry name" value="Nudix"/>
    <property type="match status" value="1"/>
</dbReference>
<reference evidence="5 6" key="1">
    <citation type="journal article" date="2021" name="bioRxiv">
        <title>Unique metabolic strategies in Hadean analogues reveal hints for primordial physiology.</title>
        <authorList>
            <person name="Nobu M.K."/>
            <person name="Nakai R."/>
            <person name="Tamazawa S."/>
            <person name="Mori H."/>
            <person name="Toyoda A."/>
            <person name="Ijiri A."/>
            <person name="Suzuki S."/>
            <person name="Kurokawa K."/>
            <person name="Kamagata Y."/>
            <person name="Tamaki H."/>
        </authorList>
    </citation>
    <scope>NUCLEOTIDE SEQUENCE [LARGE SCALE GENOMIC DNA]</scope>
    <source>
        <strain evidence="5">BS525</strain>
    </source>
</reference>
<sequence>MKKIYTGKFLQIVKKEGQEIVNLNSAVAIIPEWENQVLLIKHYRPSIGKCLLELPAGWTEKGESEEETALRELKEETGFLAQELEFMLSFFPSPGYTSEKLSVFIARNLKKVGETTEIEELVFIPQTQIRNLIQNKSIVDGKTLIGLMYYLDYKT</sequence>
<dbReference type="PRINTS" id="PR00502">
    <property type="entry name" value="NUDIXFAMILY"/>
</dbReference>
<dbReference type="Gene3D" id="3.90.79.10">
    <property type="entry name" value="Nucleoside Triphosphate Pyrophosphohydrolase"/>
    <property type="match status" value="1"/>
</dbReference>
<dbReference type="InterPro" id="IPR000086">
    <property type="entry name" value="NUDIX_hydrolase_dom"/>
</dbReference>
<name>A0A9E2BHG0_PSYF1</name>
<evidence type="ECO:0000313" key="5">
    <source>
        <dbReference type="EMBL" id="MBT9144205.1"/>
    </source>
</evidence>
<dbReference type="InterPro" id="IPR020084">
    <property type="entry name" value="NUDIX_hydrolase_CS"/>
</dbReference>
<comment type="cofactor">
    <cofactor evidence="1">
        <name>Mg(2+)</name>
        <dbReference type="ChEBI" id="CHEBI:18420"/>
    </cofactor>
</comment>
<evidence type="ECO:0000256" key="3">
    <source>
        <dbReference type="RuleBase" id="RU003476"/>
    </source>
</evidence>
<dbReference type="CDD" id="cd03424">
    <property type="entry name" value="NUDIX_ADPRase_Nudt5_UGPPase_Nudt14"/>
    <property type="match status" value="1"/>
</dbReference>
<dbReference type="AlphaFoldDB" id="A0A9E2BHG0"/>
<evidence type="ECO:0000313" key="6">
    <source>
        <dbReference type="Proteomes" id="UP000811545"/>
    </source>
</evidence>
<evidence type="ECO:0000256" key="1">
    <source>
        <dbReference type="ARBA" id="ARBA00001946"/>
    </source>
</evidence>
<evidence type="ECO:0000259" key="4">
    <source>
        <dbReference type="PROSITE" id="PS51462"/>
    </source>
</evidence>
<protein>
    <submittedName>
        <fullName evidence="5">Methanol dehydrogenase activator</fullName>
        <ecNumber evidence="5">3.-.-.-</ecNumber>
    </submittedName>
</protein>
<dbReference type="GO" id="GO:0016462">
    <property type="term" value="F:pyrophosphatase activity"/>
    <property type="evidence" value="ECO:0007669"/>
    <property type="project" value="UniProtKB-ARBA"/>
</dbReference>
<gene>
    <name evidence="5" type="primary">act</name>
    <name evidence="5" type="ORF">DDT42_00037</name>
</gene>
<dbReference type="PROSITE" id="PS51462">
    <property type="entry name" value="NUDIX"/>
    <property type="match status" value="1"/>
</dbReference>
<dbReference type="GO" id="GO:0006753">
    <property type="term" value="P:nucleoside phosphate metabolic process"/>
    <property type="evidence" value="ECO:0007669"/>
    <property type="project" value="TreeGrafter"/>
</dbReference>
<accession>A0A9E2BHG0</accession>
<proteinExistence type="inferred from homology"/>
<dbReference type="EMBL" id="QLTW01000001">
    <property type="protein sequence ID" value="MBT9144205.1"/>
    <property type="molecule type" value="Genomic_DNA"/>
</dbReference>
<dbReference type="Pfam" id="PF00293">
    <property type="entry name" value="NUDIX"/>
    <property type="match status" value="1"/>
</dbReference>
<dbReference type="InterPro" id="IPR015797">
    <property type="entry name" value="NUDIX_hydrolase-like_dom_sf"/>
</dbReference>
<dbReference type="Proteomes" id="UP000811545">
    <property type="component" value="Unassembled WGS sequence"/>
</dbReference>
<feature type="domain" description="Nudix hydrolase" evidence="4">
    <location>
        <begin position="22"/>
        <end position="146"/>
    </location>
</feature>
<dbReference type="GO" id="GO:0005829">
    <property type="term" value="C:cytosol"/>
    <property type="evidence" value="ECO:0007669"/>
    <property type="project" value="TreeGrafter"/>
</dbReference>
<dbReference type="PANTHER" id="PTHR11839">
    <property type="entry name" value="UDP/ADP-SUGAR PYROPHOSPHATASE"/>
    <property type="match status" value="1"/>
</dbReference>
<dbReference type="PROSITE" id="PS00893">
    <property type="entry name" value="NUDIX_BOX"/>
    <property type="match status" value="1"/>
</dbReference>
<evidence type="ECO:0000256" key="2">
    <source>
        <dbReference type="ARBA" id="ARBA00022801"/>
    </source>
</evidence>
<comment type="caution">
    <text evidence="5">The sequence shown here is derived from an EMBL/GenBank/DDBJ whole genome shotgun (WGS) entry which is preliminary data.</text>
</comment>
<dbReference type="PANTHER" id="PTHR11839:SF18">
    <property type="entry name" value="NUDIX HYDROLASE DOMAIN-CONTAINING PROTEIN"/>
    <property type="match status" value="1"/>
</dbReference>
<dbReference type="InterPro" id="IPR020476">
    <property type="entry name" value="Nudix_hydrolase"/>
</dbReference>
<dbReference type="GO" id="GO:0019693">
    <property type="term" value="P:ribose phosphate metabolic process"/>
    <property type="evidence" value="ECO:0007669"/>
    <property type="project" value="TreeGrafter"/>
</dbReference>